<organism evidence="1 2">
    <name type="scientific">Pocillopora damicornis</name>
    <name type="common">Cauliflower coral</name>
    <name type="synonym">Millepora damicornis</name>
    <dbReference type="NCBI Taxonomy" id="46731"/>
    <lineage>
        <taxon>Eukaryota</taxon>
        <taxon>Metazoa</taxon>
        <taxon>Cnidaria</taxon>
        <taxon>Anthozoa</taxon>
        <taxon>Hexacorallia</taxon>
        <taxon>Scleractinia</taxon>
        <taxon>Astrocoeniina</taxon>
        <taxon>Pocilloporidae</taxon>
        <taxon>Pocillopora</taxon>
    </lineage>
</organism>
<dbReference type="AlphaFoldDB" id="A0A3M6TVS4"/>
<proteinExistence type="predicted"/>
<name>A0A3M6TVS4_POCDA</name>
<dbReference type="EMBL" id="RCHS01002836">
    <property type="protein sequence ID" value="RMX45379.1"/>
    <property type="molecule type" value="Genomic_DNA"/>
</dbReference>
<reference evidence="1 2" key="1">
    <citation type="journal article" date="2018" name="Sci. Rep.">
        <title>Comparative analysis of the Pocillopora damicornis genome highlights role of immune system in coral evolution.</title>
        <authorList>
            <person name="Cunning R."/>
            <person name="Bay R.A."/>
            <person name="Gillette P."/>
            <person name="Baker A.C."/>
            <person name="Traylor-Knowles N."/>
        </authorList>
    </citation>
    <scope>NUCLEOTIDE SEQUENCE [LARGE SCALE GENOMIC DNA]</scope>
    <source>
        <strain evidence="1">RSMAS</strain>
        <tissue evidence="1">Whole animal</tissue>
    </source>
</reference>
<sequence length="215" mass="22578">MRKVLGMRVLNFSPDGPDAGNPEAVVTAVVPIPESFVLRVGTVETELLAVLGAAVVVNPNDDPELGVAEVLVADGRLKDNPVLTGAAAVPPNLRLFPRENPPVVAAGAVAPSVGRVLGSIIPEESPQISPDCCDGAAKANPPDEEVELEAAVLPAVYLNQSTLPAITEVEARLLSMQGMPGLSRVREWGGDKPPVREGINPKWVAEEEILLRLKS</sequence>
<dbReference type="Proteomes" id="UP000275408">
    <property type="component" value="Unassembled WGS sequence"/>
</dbReference>
<evidence type="ECO:0000313" key="2">
    <source>
        <dbReference type="Proteomes" id="UP000275408"/>
    </source>
</evidence>
<accession>A0A3M6TVS4</accession>
<evidence type="ECO:0000313" key="1">
    <source>
        <dbReference type="EMBL" id="RMX45379.1"/>
    </source>
</evidence>
<keyword evidence="2" id="KW-1185">Reference proteome</keyword>
<protein>
    <submittedName>
        <fullName evidence="1">Uncharacterized protein</fullName>
    </submittedName>
</protein>
<comment type="caution">
    <text evidence="1">The sequence shown here is derived from an EMBL/GenBank/DDBJ whole genome shotgun (WGS) entry which is preliminary data.</text>
</comment>
<gene>
    <name evidence="1" type="ORF">pdam_00000729</name>
</gene>